<feature type="compositionally biased region" description="Low complexity" evidence="2">
    <location>
        <begin position="223"/>
        <end position="238"/>
    </location>
</feature>
<evidence type="ECO:0000256" key="2">
    <source>
        <dbReference type="SAM" id="MobiDB-lite"/>
    </source>
</evidence>
<dbReference type="GeneID" id="4837381"/>
<feature type="region of interest" description="Disordered" evidence="2">
    <location>
        <begin position="179"/>
        <end position="279"/>
    </location>
</feature>
<reference evidence="4 5" key="1">
    <citation type="journal article" date="2007" name="Nat. Biotechnol.">
        <title>Genome sequence of the lignocellulose-bioconverting and xylose-fermenting yeast Pichia stipitis.</title>
        <authorList>
            <person name="Jeffries T.W."/>
            <person name="Grigoriev I.V."/>
            <person name="Grimwood J."/>
            <person name="Laplaza J.M."/>
            <person name="Aerts A."/>
            <person name="Salamov A."/>
            <person name="Schmutz J."/>
            <person name="Lindquist E."/>
            <person name="Dehal P."/>
            <person name="Shapiro H."/>
            <person name="Jin Y.S."/>
            <person name="Passoth V."/>
            <person name="Richardson P.M."/>
        </authorList>
    </citation>
    <scope>NUCLEOTIDE SEQUENCE [LARGE SCALE GENOMIC DNA]</scope>
    <source>
        <strain evidence="5">ATCC 58785 / CBS 6054 / NBRC 10063 / NRRL Y-11545</strain>
    </source>
</reference>
<feature type="compositionally biased region" description="Polar residues" evidence="2">
    <location>
        <begin position="457"/>
        <end position="467"/>
    </location>
</feature>
<accession>A3LMU4</accession>
<keyword evidence="5" id="KW-1185">Reference proteome</keyword>
<dbReference type="InParanoid" id="A3LMU4"/>
<dbReference type="Proteomes" id="UP000002258">
    <property type="component" value="Chromosome 2"/>
</dbReference>
<feature type="region of interest" description="Disordered" evidence="2">
    <location>
        <begin position="79"/>
        <end position="151"/>
    </location>
</feature>
<dbReference type="RefSeq" id="XP_001382243.2">
    <property type="nucleotide sequence ID" value="XM_001382206.1"/>
</dbReference>
<dbReference type="AlphaFoldDB" id="A3LMU4"/>
<feature type="region of interest" description="Disordered" evidence="2">
    <location>
        <begin position="420"/>
        <end position="591"/>
    </location>
</feature>
<keyword evidence="1" id="KW-0479">Metal-binding</keyword>
<evidence type="ECO:0000313" key="5">
    <source>
        <dbReference type="Proteomes" id="UP000002258"/>
    </source>
</evidence>
<gene>
    <name evidence="4" type="ORF">PICST_66755</name>
</gene>
<proteinExistence type="predicted"/>
<organism evidence="4 5">
    <name type="scientific">Scheffersomyces stipitis (strain ATCC 58785 / CBS 6054 / NBRC 10063 / NRRL Y-11545)</name>
    <name type="common">Yeast</name>
    <name type="synonym">Pichia stipitis</name>
    <dbReference type="NCBI Taxonomy" id="322104"/>
    <lineage>
        <taxon>Eukaryota</taxon>
        <taxon>Fungi</taxon>
        <taxon>Dikarya</taxon>
        <taxon>Ascomycota</taxon>
        <taxon>Saccharomycotina</taxon>
        <taxon>Pichiomycetes</taxon>
        <taxon>Debaryomycetaceae</taxon>
        <taxon>Scheffersomyces</taxon>
    </lineage>
</organism>
<feature type="compositionally biased region" description="Basic residues" evidence="2">
    <location>
        <begin position="100"/>
        <end position="109"/>
    </location>
</feature>
<dbReference type="GO" id="GO:0008270">
    <property type="term" value="F:zinc ion binding"/>
    <property type="evidence" value="ECO:0007669"/>
    <property type="project" value="UniProtKB-KW"/>
</dbReference>
<protein>
    <recommendedName>
        <fullName evidence="3">C2H2-type domain-containing protein</fullName>
    </recommendedName>
</protein>
<dbReference type="eggNOG" id="ENOG502SCJR">
    <property type="taxonomic scope" value="Eukaryota"/>
</dbReference>
<evidence type="ECO:0000259" key="3">
    <source>
        <dbReference type="PROSITE" id="PS50157"/>
    </source>
</evidence>
<evidence type="ECO:0000256" key="1">
    <source>
        <dbReference type="PROSITE-ProRule" id="PRU00042"/>
    </source>
</evidence>
<dbReference type="KEGG" id="pic:PICST_66755"/>
<dbReference type="OrthoDB" id="4016549at2759"/>
<feature type="compositionally biased region" description="Polar residues" evidence="2">
    <location>
        <begin position="118"/>
        <end position="138"/>
    </location>
</feature>
<dbReference type="InterPro" id="IPR013087">
    <property type="entry name" value="Znf_C2H2_type"/>
</dbReference>
<name>A3LMU4_PICST</name>
<keyword evidence="1" id="KW-0862">Zinc</keyword>
<dbReference type="Gene3D" id="3.30.160.60">
    <property type="entry name" value="Classic Zinc Finger"/>
    <property type="match status" value="1"/>
</dbReference>
<dbReference type="HOGENOM" id="CLU_303057_0_0_1"/>
<feature type="compositionally biased region" description="Pro residues" evidence="2">
    <location>
        <begin position="249"/>
        <end position="268"/>
    </location>
</feature>
<dbReference type="EMBL" id="CP000496">
    <property type="protein sequence ID" value="ABN64214.2"/>
    <property type="molecule type" value="Genomic_DNA"/>
</dbReference>
<feature type="region of interest" description="Disordered" evidence="2">
    <location>
        <begin position="866"/>
        <end position="983"/>
    </location>
</feature>
<sequence>MLPNLEYFLKLIDFEVVDTVYGPLVRPPENYLKDSMLSGLQYPFPYPFYNYSYHSFAQNVDSKKYNRINTIPYEDITLKDVSPPKKRRGRPKSISEPMLKKKPGRKRKNPLTEDILVAQSQTTQKDFPSNTESEMSGTESEHEGLGDYDDIPEEEEVIILDDEYDEEGFDEDMEDDYVEDGAMRAAAFSPEASSRVASTQPDFDRQDKVPQYNAGEREDHRLSLSSPPKSSPPMTQSSQYTSQDISMRLPPPPQGLSPTVPYHPPPPIGNETQQLKPPRLPSVHELPFLPQFQQPVPHYQPLTGQNRTPTIVQVRPVSFPTASQLSPVVQEPPLPGIQNYQPRESPSSSIPTPQVVHSHIMPQRRSISHISPTISDRHLEASPHSTHTRYIGQDGFVKIQSDSSLQNPQALYVESQLYPQTHRPGIPSYSVPPPQGTQPSPPLQQQTIDSPQDRQPSKLLSQIQALKSPQRGHESEHIEPQELSRLADDSARKLSFQLNSDRPREKGPDTHEKERVEKERVERERTEREKTEKEKIESERIESERVESERIEKERIAKSVINDKPSDVSSSEDERETSMEAGEYHPDDHEGSYVDYEGEPMQGSSEGMEDGNGIFQYQSRLRFIAQSPKSSAKLEGGEIPMLDDKKKNKSGVIHQCHLIDPGTLRKCLKIFYGKNELLRHQEFVHATKKKIYKCIYCSRNGAKVQSYPRHDSLARHIRRKHGVTGKENKMAVNYAKENVEVIDDPKSLVTKQHTFVEPLPHPQFLNPDFTIKSSYAGFLSFSTKEVPNPKLPVIHTHHYPKNRIVDVVEFPPIDQPAGSSSKEVLSPTVSAKAPNVFLSKISPKSVKSQETSPVFKVSPLKSITSPKDLPSVATSTSPLQSVAPPPVAHLSSGASPLIGHNTVGGPSPARGDPSAGPPIAHKPGVLIGQNSPPKKGTVLPSIKELDNSHSFGVHSYPRSSSDNIHKSMNLSYLNGPPPAEDRK</sequence>
<feature type="compositionally biased region" description="Polar residues" evidence="2">
    <location>
        <begin position="957"/>
        <end position="972"/>
    </location>
</feature>
<keyword evidence="1" id="KW-0863">Zinc-finger</keyword>
<feature type="compositionally biased region" description="Basic and acidic residues" evidence="2">
    <location>
        <begin position="471"/>
        <end position="492"/>
    </location>
</feature>
<feature type="compositionally biased region" description="Pro residues" evidence="2">
    <location>
        <begin position="430"/>
        <end position="442"/>
    </location>
</feature>
<dbReference type="PROSITE" id="PS50157">
    <property type="entry name" value="ZINC_FINGER_C2H2_2"/>
    <property type="match status" value="1"/>
</dbReference>
<evidence type="ECO:0000313" key="4">
    <source>
        <dbReference type="EMBL" id="ABN64214.2"/>
    </source>
</evidence>
<feature type="domain" description="C2H2-type" evidence="3">
    <location>
        <begin position="654"/>
        <end position="690"/>
    </location>
</feature>
<feature type="compositionally biased region" description="Basic and acidic residues" evidence="2">
    <location>
        <begin position="576"/>
        <end position="591"/>
    </location>
</feature>
<feature type="compositionally biased region" description="Polar residues" evidence="2">
    <location>
        <begin position="191"/>
        <end position="201"/>
    </location>
</feature>
<feature type="compositionally biased region" description="Basic and acidic residues" evidence="2">
    <location>
        <begin position="501"/>
        <end position="557"/>
    </location>
</feature>